<keyword evidence="2" id="KW-1185">Reference proteome</keyword>
<dbReference type="GO" id="GO:0005737">
    <property type="term" value="C:cytoplasm"/>
    <property type="evidence" value="ECO:0007669"/>
    <property type="project" value="TreeGrafter"/>
</dbReference>
<dbReference type="PANTHER" id="PTHR48079">
    <property type="entry name" value="PROTEIN YEEZ"/>
    <property type="match status" value="1"/>
</dbReference>
<dbReference type="InterPro" id="IPR036291">
    <property type="entry name" value="NAD(P)-bd_dom_sf"/>
</dbReference>
<proteinExistence type="predicted"/>
<organism evidence="1 2">
    <name type="scientific">Luteimicrobium subarcticum</name>
    <dbReference type="NCBI Taxonomy" id="620910"/>
    <lineage>
        <taxon>Bacteria</taxon>
        <taxon>Bacillati</taxon>
        <taxon>Actinomycetota</taxon>
        <taxon>Actinomycetes</taxon>
        <taxon>Micrococcales</taxon>
        <taxon>Luteimicrobium</taxon>
    </lineage>
</organism>
<dbReference type="GO" id="GO:0004029">
    <property type="term" value="F:aldehyde dehydrogenase (NAD+) activity"/>
    <property type="evidence" value="ECO:0007669"/>
    <property type="project" value="TreeGrafter"/>
</dbReference>
<accession>A0A2M8WV85</accession>
<evidence type="ECO:0000313" key="2">
    <source>
        <dbReference type="Proteomes" id="UP000231586"/>
    </source>
</evidence>
<comment type="caution">
    <text evidence="1">The sequence shown here is derived from an EMBL/GenBank/DDBJ whole genome shotgun (WGS) entry which is preliminary data.</text>
</comment>
<gene>
    <name evidence="1" type="ORF">CLV34_0678</name>
</gene>
<dbReference type="Proteomes" id="UP000231586">
    <property type="component" value="Unassembled WGS sequence"/>
</dbReference>
<reference evidence="1 2" key="1">
    <citation type="submission" date="2017-11" db="EMBL/GenBank/DDBJ databases">
        <title>Genomic Encyclopedia of Archaeal and Bacterial Type Strains, Phase II (KMG-II): From Individual Species to Whole Genera.</title>
        <authorList>
            <person name="Goeker M."/>
        </authorList>
    </citation>
    <scope>NUCLEOTIDE SEQUENCE [LARGE SCALE GENOMIC DNA]</scope>
    <source>
        <strain evidence="1 2">DSM 22413</strain>
    </source>
</reference>
<dbReference type="InterPro" id="IPR051783">
    <property type="entry name" value="NAD(P)-dependent_oxidoreduct"/>
</dbReference>
<dbReference type="Gene3D" id="3.40.50.720">
    <property type="entry name" value="NAD(P)-binding Rossmann-like Domain"/>
    <property type="match status" value="1"/>
</dbReference>
<sequence length="332" mass="34558">MLGGTGWLGGEAADQAVAAGHDVTCAARGSGVAAGARHARVDRDDDTALTGLARERWDAVVDVARDPEHVRRAVRDLGPRSDRYLLVSTASVYASQSELGADEDAPRLDPLPSGSVARPEDYGAAKVACEDAVLDALGTRSVVVRPGLIGGPGDTTGRTGWWPWRFARPAGRATGDNRVLVPDAPDLPTAVLDVRDLAAWLLHLLGAGTTGVFDAAGQTLPLPQHLAAARDAARAAGGPAAHAAAAPQEWLTEHGVAAWAGLRSLPLWLPGRDLYGMSARSGARALAAGLRRRPLAQTLHDTLAWELGLPGHPHGAGLTDADERDLLAALDR</sequence>
<dbReference type="AlphaFoldDB" id="A0A2M8WV85"/>
<dbReference type="SUPFAM" id="SSF51735">
    <property type="entry name" value="NAD(P)-binding Rossmann-fold domains"/>
    <property type="match status" value="1"/>
</dbReference>
<protein>
    <submittedName>
        <fullName evidence="1">Nucleoside-diphosphate-sugar epimerase</fullName>
    </submittedName>
</protein>
<dbReference type="PANTHER" id="PTHR48079:SF6">
    <property type="entry name" value="NAD(P)-BINDING DOMAIN-CONTAINING PROTEIN-RELATED"/>
    <property type="match status" value="1"/>
</dbReference>
<evidence type="ECO:0000313" key="1">
    <source>
        <dbReference type="EMBL" id="PJI94830.1"/>
    </source>
</evidence>
<dbReference type="EMBL" id="PGTZ01000006">
    <property type="protein sequence ID" value="PJI94830.1"/>
    <property type="molecule type" value="Genomic_DNA"/>
</dbReference>
<name>A0A2M8WV85_9MICO</name>